<dbReference type="Proteomes" id="UP000543642">
    <property type="component" value="Unassembled WGS sequence"/>
</dbReference>
<accession>A0A7W8M7B8</accession>
<reference evidence="1 2" key="1">
    <citation type="submission" date="2020-08" db="EMBL/GenBank/DDBJ databases">
        <title>Genomic Encyclopedia of Type Strains, Phase IV (KMG-IV): sequencing the most valuable type-strain genomes for metagenomic binning, comparative biology and taxonomic classification.</title>
        <authorList>
            <person name="Goeker M."/>
        </authorList>
    </citation>
    <scope>NUCLEOTIDE SEQUENCE [LARGE SCALE GENOMIC DNA]</scope>
    <source>
        <strain evidence="1 2">DSM 106146</strain>
    </source>
</reference>
<evidence type="ECO:0008006" key="3">
    <source>
        <dbReference type="Google" id="ProtNLM"/>
    </source>
</evidence>
<protein>
    <recommendedName>
        <fullName evidence="3">Mobilization protein</fullName>
    </recommendedName>
</protein>
<sequence>MQKPERNRKRSLIVNFRMSPEEREALESRIVLSGLHKQDYLIRSSLYQKIVVVGNERMFASFEKQLEKIQFRLSEISELSRVPISDTVSLRTICEIMEGLGYGPSFFNG</sequence>
<evidence type="ECO:0000313" key="1">
    <source>
        <dbReference type="EMBL" id="MBB5266261.1"/>
    </source>
</evidence>
<dbReference type="RefSeq" id="WP_183776615.1">
    <property type="nucleotide sequence ID" value="NZ_JACHFW010000024.1"/>
</dbReference>
<organism evidence="1 2">
    <name type="scientific">Catenibacillus scindens</name>
    <dbReference type="NCBI Taxonomy" id="673271"/>
    <lineage>
        <taxon>Bacteria</taxon>
        <taxon>Bacillati</taxon>
        <taxon>Bacillota</taxon>
        <taxon>Clostridia</taxon>
        <taxon>Lachnospirales</taxon>
        <taxon>Lachnospiraceae</taxon>
        <taxon>Catenibacillus</taxon>
    </lineage>
</organism>
<gene>
    <name evidence="1" type="ORF">HNP82_003418</name>
</gene>
<dbReference type="InterPro" id="IPR053842">
    <property type="entry name" value="NikA-like"/>
</dbReference>
<proteinExistence type="predicted"/>
<keyword evidence="2" id="KW-1185">Reference proteome</keyword>
<comment type="caution">
    <text evidence="1">The sequence shown here is derived from an EMBL/GenBank/DDBJ whole genome shotgun (WGS) entry which is preliminary data.</text>
</comment>
<name>A0A7W8M7B8_9FIRM</name>
<evidence type="ECO:0000313" key="2">
    <source>
        <dbReference type="Proteomes" id="UP000543642"/>
    </source>
</evidence>
<dbReference type="EMBL" id="JACHFW010000024">
    <property type="protein sequence ID" value="MBB5266261.1"/>
    <property type="molecule type" value="Genomic_DNA"/>
</dbReference>
<dbReference type="Pfam" id="PF21983">
    <property type="entry name" value="NikA-like"/>
    <property type="match status" value="1"/>
</dbReference>
<dbReference type="AlphaFoldDB" id="A0A7W8M7B8"/>